<evidence type="ECO:0000256" key="5">
    <source>
        <dbReference type="ARBA" id="ARBA00023136"/>
    </source>
</evidence>
<dbReference type="PANTHER" id="PTHR34820:SF4">
    <property type="entry name" value="INNER MEMBRANE PROTEIN YEBZ"/>
    <property type="match status" value="1"/>
</dbReference>
<reference evidence="8" key="2">
    <citation type="submission" date="2021-09" db="EMBL/GenBank/DDBJ databases">
        <authorList>
            <person name="Gilroy R."/>
        </authorList>
    </citation>
    <scope>NUCLEOTIDE SEQUENCE</scope>
    <source>
        <strain evidence="8">ChiGjej5B5-7349</strain>
    </source>
</reference>
<keyword evidence="5 6" id="KW-0472">Membrane</keyword>
<gene>
    <name evidence="8" type="ORF">K8V08_01780</name>
</gene>
<comment type="subcellular location">
    <subcellularLocation>
        <location evidence="1">Cell membrane</location>
        <topology evidence="1">Multi-pass membrane protein</topology>
    </subcellularLocation>
</comment>
<dbReference type="Pfam" id="PF05425">
    <property type="entry name" value="CopD"/>
    <property type="match status" value="1"/>
</dbReference>
<evidence type="ECO:0000256" key="2">
    <source>
        <dbReference type="ARBA" id="ARBA00022475"/>
    </source>
</evidence>
<feature type="transmembrane region" description="Helical" evidence="6">
    <location>
        <begin position="12"/>
        <end position="39"/>
    </location>
</feature>
<feature type="transmembrane region" description="Helical" evidence="6">
    <location>
        <begin position="276"/>
        <end position="295"/>
    </location>
</feature>
<keyword evidence="2" id="KW-1003">Cell membrane</keyword>
<dbReference type="Proteomes" id="UP000784435">
    <property type="component" value="Unassembled WGS sequence"/>
</dbReference>
<feature type="transmembrane region" description="Helical" evidence="6">
    <location>
        <begin position="631"/>
        <end position="652"/>
    </location>
</feature>
<feature type="domain" description="Copper resistance protein D" evidence="7">
    <location>
        <begin position="238"/>
        <end position="356"/>
    </location>
</feature>
<dbReference type="PANTHER" id="PTHR34820">
    <property type="entry name" value="INNER MEMBRANE PROTEIN YEBZ"/>
    <property type="match status" value="1"/>
</dbReference>
<feature type="transmembrane region" description="Helical" evidence="6">
    <location>
        <begin position="59"/>
        <end position="79"/>
    </location>
</feature>
<dbReference type="EMBL" id="DYUK01000038">
    <property type="protein sequence ID" value="HJG79121.1"/>
    <property type="molecule type" value="Genomic_DNA"/>
</dbReference>
<evidence type="ECO:0000256" key="1">
    <source>
        <dbReference type="ARBA" id="ARBA00004651"/>
    </source>
</evidence>
<accession>A0A921SMS4</accession>
<dbReference type="Pfam" id="PF09678">
    <property type="entry name" value="Caa3_CtaG"/>
    <property type="match status" value="1"/>
</dbReference>
<feature type="transmembrane region" description="Helical" evidence="6">
    <location>
        <begin position="466"/>
        <end position="490"/>
    </location>
</feature>
<feature type="transmembrane region" description="Helical" evidence="6">
    <location>
        <begin position="149"/>
        <end position="167"/>
    </location>
</feature>
<evidence type="ECO:0000256" key="6">
    <source>
        <dbReference type="SAM" id="Phobius"/>
    </source>
</evidence>
<feature type="transmembrane region" description="Helical" evidence="6">
    <location>
        <begin position="511"/>
        <end position="534"/>
    </location>
</feature>
<sequence length="696" mass="74311">MTHVTSGVEPQVRLAALPLYLLVGAIVGSIGLVLTGAAAPTVLADSGPLGRWGLPAAEFVFNSAMAMTLGALLLAVVVVPRTAGRKSTRIDGDWERLLGIAQGASAVWTLSSVAVLILTYIDTAGAQAFQGDFSAQLWSFVTELDLGRVWLAIVCLVAIGSTLVFGLRSYAGVAASLVVSALPILFLSILGHSSEAEGHVEAVGSLSIHLAGVVIWVGGLLCLALLAPGLARRKDLGAIVARYSTIALIAYALVMYSGLTNALLRVGGLADWTTQYGLVLLAKLLITILLGFVGWSHRRWVIARMPGAPPQAGTAQATGTTPATGASGAANAVHLFWRLVLGEIILFASASALGVVLSRTAPPVPDEPPSRPTAAQLLTGEALPPPPSWGTFFTEWRLDPVWVSITVGFAIFYLLAVRRLRLRGDTWPVHRTICWLVGLAALFYVTSGGAAIYGKILFSSHMIQHMVLVMIVPIPLVLGAPITLLMRAIPARRDGSRGVREWVLTIVHSRYASFWSHPIVAAVNFAGSLIVFYYSGIMYAAMDTHLGHQLMILHFLLAGYFFAQSIMGVDPGVKRYPYPVRLLVLLATMAFHAFFGISIMSSTSLIAGDWFGNMGHGWVPALEDQMTGGEIAWGIGEIPTLALAILMAAEWYRSSSREATRSDRAEDRTGDAELEAYNAMLAGLAARDEQDERRGD</sequence>
<comment type="caution">
    <text evidence="8">The sequence shown here is derived from an EMBL/GenBank/DDBJ whole genome shotgun (WGS) entry which is preliminary data.</text>
</comment>
<keyword evidence="4 6" id="KW-1133">Transmembrane helix</keyword>
<dbReference type="InterPro" id="IPR008457">
    <property type="entry name" value="Cu-R_CopD_dom"/>
</dbReference>
<reference evidence="8" key="1">
    <citation type="journal article" date="2021" name="PeerJ">
        <title>Extensive microbial diversity within the chicken gut microbiome revealed by metagenomics and culture.</title>
        <authorList>
            <person name="Gilroy R."/>
            <person name="Ravi A."/>
            <person name="Getino M."/>
            <person name="Pursley I."/>
            <person name="Horton D.L."/>
            <person name="Alikhan N.F."/>
            <person name="Baker D."/>
            <person name="Gharbi K."/>
            <person name="Hall N."/>
            <person name="Watson M."/>
            <person name="Adriaenssens E.M."/>
            <person name="Foster-Nyarko E."/>
            <person name="Jarju S."/>
            <person name="Secka A."/>
            <person name="Antonio M."/>
            <person name="Oren A."/>
            <person name="Chaudhuri R.R."/>
            <person name="La Ragione R."/>
            <person name="Hildebrand F."/>
            <person name="Pallen M.J."/>
        </authorList>
    </citation>
    <scope>NUCLEOTIDE SEQUENCE</scope>
    <source>
        <strain evidence="8">ChiGjej5B5-7349</strain>
    </source>
</reference>
<evidence type="ECO:0000256" key="4">
    <source>
        <dbReference type="ARBA" id="ARBA00022989"/>
    </source>
</evidence>
<evidence type="ECO:0000313" key="8">
    <source>
        <dbReference type="EMBL" id="HJG79121.1"/>
    </source>
</evidence>
<proteinExistence type="predicted"/>
<dbReference type="InterPro" id="IPR019108">
    <property type="entry name" value="Caa3_assmbl_CtaG-rel"/>
</dbReference>
<name>A0A921SMS4_9MICO</name>
<feature type="transmembrane region" description="Helical" evidence="6">
    <location>
        <begin position="583"/>
        <end position="611"/>
    </location>
</feature>
<feature type="transmembrane region" description="Helical" evidence="6">
    <location>
        <begin position="174"/>
        <end position="194"/>
    </location>
</feature>
<protein>
    <submittedName>
        <fullName evidence="8">Bifunctional copper resistance protein CopD/cytochrome c oxidase assembly protein</fullName>
    </submittedName>
</protein>
<feature type="transmembrane region" description="Helical" evidence="6">
    <location>
        <begin position="546"/>
        <end position="563"/>
    </location>
</feature>
<feature type="transmembrane region" description="Helical" evidence="6">
    <location>
        <begin position="335"/>
        <end position="357"/>
    </location>
</feature>
<feature type="transmembrane region" description="Helical" evidence="6">
    <location>
        <begin position="100"/>
        <end position="121"/>
    </location>
</feature>
<feature type="transmembrane region" description="Helical" evidence="6">
    <location>
        <begin position="401"/>
        <end position="420"/>
    </location>
</feature>
<evidence type="ECO:0000256" key="3">
    <source>
        <dbReference type="ARBA" id="ARBA00022692"/>
    </source>
</evidence>
<feature type="transmembrane region" description="Helical" evidence="6">
    <location>
        <begin position="432"/>
        <end position="454"/>
    </location>
</feature>
<dbReference type="GO" id="GO:0006825">
    <property type="term" value="P:copper ion transport"/>
    <property type="evidence" value="ECO:0007669"/>
    <property type="project" value="InterPro"/>
</dbReference>
<organism evidence="8 9">
    <name type="scientific">Brevibacterium senegalense</name>
    <dbReference type="NCBI Taxonomy" id="1033736"/>
    <lineage>
        <taxon>Bacteria</taxon>
        <taxon>Bacillati</taxon>
        <taxon>Actinomycetota</taxon>
        <taxon>Actinomycetes</taxon>
        <taxon>Micrococcales</taxon>
        <taxon>Brevibacteriaceae</taxon>
        <taxon>Brevibacterium</taxon>
    </lineage>
</organism>
<evidence type="ECO:0000313" key="9">
    <source>
        <dbReference type="Proteomes" id="UP000784435"/>
    </source>
</evidence>
<evidence type="ECO:0000259" key="7">
    <source>
        <dbReference type="Pfam" id="PF05425"/>
    </source>
</evidence>
<dbReference type="InterPro" id="IPR032694">
    <property type="entry name" value="CopC/D"/>
</dbReference>
<keyword evidence="3 6" id="KW-0812">Transmembrane</keyword>
<feature type="transmembrane region" description="Helical" evidence="6">
    <location>
        <begin position="206"/>
        <end position="227"/>
    </location>
</feature>
<feature type="transmembrane region" description="Helical" evidence="6">
    <location>
        <begin position="239"/>
        <end position="256"/>
    </location>
</feature>
<dbReference type="GO" id="GO:0005886">
    <property type="term" value="C:plasma membrane"/>
    <property type="evidence" value="ECO:0007669"/>
    <property type="project" value="UniProtKB-SubCell"/>
</dbReference>
<dbReference type="AlphaFoldDB" id="A0A921SMS4"/>